<keyword evidence="2" id="KW-1185">Reference proteome</keyword>
<organism evidence="1 2">
    <name type="scientific">Panicum virgatum</name>
    <name type="common">Blackwell switchgrass</name>
    <dbReference type="NCBI Taxonomy" id="38727"/>
    <lineage>
        <taxon>Eukaryota</taxon>
        <taxon>Viridiplantae</taxon>
        <taxon>Streptophyta</taxon>
        <taxon>Embryophyta</taxon>
        <taxon>Tracheophyta</taxon>
        <taxon>Spermatophyta</taxon>
        <taxon>Magnoliopsida</taxon>
        <taxon>Liliopsida</taxon>
        <taxon>Poales</taxon>
        <taxon>Poaceae</taxon>
        <taxon>PACMAD clade</taxon>
        <taxon>Panicoideae</taxon>
        <taxon>Panicodae</taxon>
        <taxon>Paniceae</taxon>
        <taxon>Panicinae</taxon>
        <taxon>Panicum</taxon>
        <taxon>Panicum sect. Hiantes</taxon>
    </lineage>
</organism>
<evidence type="ECO:0000313" key="1">
    <source>
        <dbReference type="EMBL" id="KAG2567589.1"/>
    </source>
</evidence>
<dbReference type="EMBL" id="CM029050">
    <property type="protein sequence ID" value="KAG2567589.1"/>
    <property type="molecule type" value="Genomic_DNA"/>
</dbReference>
<dbReference type="AlphaFoldDB" id="A0A8T0Q4I7"/>
<gene>
    <name evidence="1" type="ORF">PVAP13_7NG335600</name>
</gene>
<dbReference type="OrthoDB" id="656347at2759"/>
<dbReference type="PANTHER" id="PTHR31343:SF37">
    <property type="entry name" value="OSJNBA0038O10.24-LIKE PROTEIN"/>
    <property type="match status" value="1"/>
</dbReference>
<dbReference type="InterPro" id="IPR008507">
    <property type="entry name" value="DUF789"/>
</dbReference>
<sequence length="308" mass="34810">MAGSSSSASIQGEASAAFDETVETHSNLRCFLDSVTPIVKAHRVPMAPYYFPQPNDYNGNIGYGVKYFYLGDLWNSFYKWSACGVGTSVCIAPGETIEQYFVPYLSAMELYTNATNVPASNRFNAYNQHGAIDWSHGYQTPPNMSKVGVESKGELVFKYFEPDSPYERVPFVDKVYELYTKWPFITSLNSLELSPSSWMSVYWYPTSHIPAKNRKDLNTCFLTYHNLSTSEGIVSLDSVHDSNHVVLAPFGLATFRLDPKVWVNPNSDDQKHIASLYDAAQSWIKKHGIDHNDFNHFSNHFSYRCSST</sequence>
<protein>
    <submittedName>
        <fullName evidence="1">Uncharacterized protein</fullName>
    </submittedName>
</protein>
<dbReference type="Pfam" id="PF05623">
    <property type="entry name" value="DUF789"/>
    <property type="match status" value="1"/>
</dbReference>
<name>A0A8T0Q4I7_PANVG</name>
<dbReference type="Proteomes" id="UP000823388">
    <property type="component" value="Chromosome 7N"/>
</dbReference>
<accession>A0A8T0Q4I7</accession>
<dbReference type="PANTHER" id="PTHR31343">
    <property type="entry name" value="T15D22.8"/>
    <property type="match status" value="1"/>
</dbReference>
<proteinExistence type="predicted"/>
<comment type="caution">
    <text evidence="1">The sequence shown here is derived from an EMBL/GenBank/DDBJ whole genome shotgun (WGS) entry which is preliminary data.</text>
</comment>
<reference evidence="1" key="1">
    <citation type="submission" date="2020-05" db="EMBL/GenBank/DDBJ databases">
        <title>WGS assembly of Panicum virgatum.</title>
        <authorList>
            <person name="Lovell J.T."/>
            <person name="Jenkins J."/>
            <person name="Shu S."/>
            <person name="Juenger T.E."/>
            <person name="Schmutz J."/>
        </authorList>
    </citation>
    <scope>NUCLEOTIDE SEQUENCE</scope>
    <source>
        <strain evidence="1">AP13</strain>
    </source>
</reference>
<evidence type="ECO:0000313" key="2">
    <source>
        <dbReference type="Proteomes" id="UP000823388"/>
    </source>
</evidence>